<reference evidence="3 4" key="1">
    <citation type="submission" date="2018-11" db="EMBL/GenBank/DDBJ databases">
        <title>Whole genome sequence of Streptomyces paromomycinus NBRC 15454(T).</title>
        <authorList>
            <person name="Komaki H."/>
            <person name="Tamura T."/>
        </authorList>
    </citation>
    <scope>NUCLEOTIDE SEQUENCE [LARGE SCALE GENOMIC DNA]</scope>
    <source>
        <strain evidence="3 4">NBRC 15454</strain>
    </source>
</reference>
<keyword evidence="4" id="KW-1185">Reference proteome</keyword>
<dbReference type="PANTHER" id="PTHR36842">
    <property type="entry name" value="PROTEIN TOLB HOMOLOG"/>
    <property type="match status" value="1"/>
</dbReference>
<name>A0A401VU24_STREY</name>
<dbReference type="SUPFAM" id="SSF82171">
    <property type="entry name" value="DPP6 N-terminal domain-like"/>
    <property type="match status" value="1"/>
</dbReference>
<gene>
    <name evidence="3" type="ORF">GKJPGBOP_00240</name>
</gene>
<evidence type="ECO:0000256" key="1">
    <source>
        <dbReference type="ARBA" id="ARBA00009820"/>
    </source>
</evidence>
<dbReference type="InterPro" id="IPR011659">
    <property type="entry name" value="WD40"/>
</dbReference>
<feature type="compositionally biased region" description="Polar residues" evidence="2">
    <location>
        <begin position="193"/>
        <end position="205"/>
    </location>
</feature>
<dbReference type="RefSeq" id="WP_125050967.1">
    <property type="nucleotide sequence ID" value="NZ_BHZD01000001.1"/>
</dbReference>
<dbReference type="PANTHER" id="PTHR36842:SF2">
    <property type="entry name" value="SLR0505 PROTEIN"/>
    <property type="match status" value="1"/>
</dbReference>
<evidence type="ECO:0008006" key="5">
    <source>
        <dbReference type="Google" id="ProtNLM"/>
    </source>
</evidence>
<feature type="region of interest" description="Disordered" evidence="2">
    <location>
        <begin position="173"/>
        <end position="205"/>
    </location>
</feature>
<evidence type="ECO:0000313" key="4">
    <source>
        <dbReference type="Proteomes" id="UP000286746"/>
    </source>
</evidence>
<dbReference type="Proteomes" id="UP000286746">
    <property type="component" value="Unassembled WGS sequence"/>
</dbReference>
<dbReference type="Gene3D" id="2.120.10.30">
    <property type="entry name" value="TolB, C-terminal domain"/>
    <property type="match status" value="2"/>
</dbReference>
<dbReference type="AlphaFoldDB" id="A0A401VU24"/>
<sequence>MAAVLLTWLVPPAQAAPRQDGVVQVDLGLDGAQPDNWSQARGVSEDGRYALFTSMASNLVPGDTNRLYDIFVRDLLTGHTERASVADDGSQVDGSTSQAAISADGRYVAFSTDAPGVVPGQPADGGWKIFVRDRRTGHTELVSAAGSAESPAISGDGRYVAYTVNRRDIHVTDRRQGTTRLVTAGADGRPADQPSTDPVISTDGTTIGFRSKATNLLPRGQAPAVRPHTADTAPPTEQGTSPAAPATSVSKPPPARHTFPFFTYDARTGRVQGASIDLNGVLRDAHPYATLSPDGRYALFRGFESNGPDVDGSHIELHVRDLRQGTTTKAGPPLPGTRTVHDAYRGTVTADGRRLYFASGADNLVPGDTNQAVDIFRRELRTGRIERISTTGEGTDISWTPNSLSVDGSGTTALFDGGGKVYARRLPAV</sequence>
<comment type="caution">
    <text evidence="3">The sequence shown here is derived from an EMBL/GenBank/DDBJ whole genome shotgun (WGS) entry which is preliminary data.</text>
</comment>
<evidence type="ECO:0000256" key="2">
    <source>
        <dbReference type="SAM" id="MobiDB-lite"/>
    </source>
</evidence>
<proteinExistence type="inferred from homology"/>
<organism evidence="3 4">
    <name type="scientific">Streptomyces paromomycinus</name>
    <name type="common">Streptomyces rimosus subsp. paromomycinus</name>
    <dbReference type="NCBI Taxonomy" id="92743"/>
    <lineage>
        <taxon>Bacteria</taxon>
        <taxon>Bacillati</taxon>
        <taxon>Actinomycetota</taxon>
        <taxon>Actinomycetes</taxon>
        <taxon>Kitasatosporales</taxon>
        <taxon>Streptomycetaceae</taxon>
        <taxon>Streptomyces</taxon>
    </lineage>
</organism>
<dbReference type="EMBL" id="BHZD01000001">
    <property type="protein sequence ID" value="GCD40587.1"/>
    <property type="molecule type" value="Genomic_DNA"/>
</dbReference>
<evidence type="ECO:0000313" key="3">
    <source>
        <dbReference type="EMBL" id="GCD40587.1"/>
    </source>
</evidence>
<dbReference type="Pfam" id="PF07676">
    <property type="entry name" value="PD40"/>
    <property type="match status" value="3"/>
</dbReference>
<dbReference type="InterPro" id="IPR011042">
    <property type="entry name" value="6-blade_b-propeller_TolB-like"/>
</dbReference>
<comment type="similarity">
    <text evidence="1">Belongs to the TolB family.</text>
</comment>
<accession>A0A401VU24</accession>
<protein>
    <recommendedName>
        <fullName evidence="5">WD40 domain-containing protein</fullName>
    </recommendedName>
</protein>
<feature type="region of interest" description="Disordered" evidence="2">
    <location>
        <begin position="217"/>
        <end position="256"/>
    </location>
</feature>